<accession>A0A921SMX2</accession>
<dbReference type="GO" id="GO:0005524">
    <property type="term" value="F:ATP binding"/>
    <property type="evidence" value="ECO:0007669"/>
    <property type="project" value="UniProtKB-UniRule"/>
</dbReference>
<keyword evidence="1" id="KW-0067">ATP-binding</keyword>
<gene>
    <name evidence="3" type="ORF">K8V08_02390</name>
</gene>
<dbReference type="AlphaFoldDB" id="A0A921SMX2"/>
<evidence type="ECO:0000313" key="4">
    <source>
        <dbReference type="Proteomes" id="UP000784435"/>
    </source>
</evidence>
<organism evidence="3 4">
    <name type="scientific">Brevibacterium senegalense</name>
    <dbReference type="NCBI Taxonomy" id="1033736"/>
    <lineage>
        <taxon>Bacteria</taxon>
        <taxon>Bacillati</taxon>
        <taxon>Actinomycetota</taxon>
        <taxon>Actinomycetes</taxon>
        <taxon>Micrococcales</taxon>
        <taxon>Brevibacteriaceae</taxon>
        <taxon>Brevibacterium</taxon>
    </lineage>
</organism>
<protein>
    <recommendedName>
        <fullName evidence="2">ATP-grasp domain-containing protein</fullName>
    </recommendedName>
</protein>
<feature type="domain" description="ATP-grasp" evidence="2">
    <location>
        <begin position="319"/>
        <end position="574"/>
    </location>
</feature>
<sequence length="878" mass="94067">MPIDSFPQTAPWSPAAPVGTATLEIHGAEAPDDLVIRIDGTELRDDTPAAHLQPGLTGITVPFQDGTTRTVHILTSPADAPADDSAEARRSWRDRIAHARSLTDDALTIVVRPLPHRQNGDEPAPSHTSVFARQAVRAGAHLILHTRADADPHVEVVRESLSVIGGRVSIDLHPTGSRVRIAAPGPQTDTDALYTRMLRSAARPAAVLLAVDPTDDGGFRVELDALHRAPALLHRQGLGSTMTVWEDEPQELRFDRAVPARMVMWERELTRRGATVHTVGTRLLFGAGPTGAPYLVHVTETDRTGIPGCVATGNKRIARTLLQNAGVRIAQGRYFRVSRPVEEALTLLEQHASLVVKPVDGHAGLGVTVGVSTPEELRAAWRAAADHTRVGILVEEQFVGEDVRVSVVDGIARAANQRVPPQIVGDGTNTIRDLINAKNRSRYDNIHLHAKPVHLTPHRLSRLERAGLSPLSVLPAGRTLVIDHKANLATGGDPADVTDTIHPSYLRVAERAASAFPGQGIVGVDLLIADLARPADDDSHIVVEANSFPDIASHGTAYTGTPQNVVGPAADLLLSPAPALPRIRRRTAPAPVDDPTSAALLAAEMTARGFTIGWLTRSLFFATGHGMTLGFERAMTDRTSQAARRVLQRAVQRRQVLEVAGLPQPDAQTFGPLRCGAAWRHARKLGTATVQFGGRAPLDLQGMSRDEFEAAWSAHAPAIRSHRATVAVRAPGDRYGVLVVHGRVLGVRRLDRTGAPTASASLHRSYRRLAADAARAFAGADIVTVSLIVQDARTPATAGSVVVEHVGIDPDLVAFADDEKARVRLVRRIVDLHLGGTRPAPERVGAWNEGAAGARTRGRALLPRVGAVVRRARRALSR</sequence>
<reference evidence="3" key="2">
    <citation type="submission" date="2021-09" db="EMBL/GenBank/DDBJ databases">
        <authorList>
            <person name="Gilroy R."/>
        </authorList>
    </citation>
    <scope>NUCLEOTIDE SEQUENCE</scope>
    <source>
        <strain evidence="3">ChiGjej5B5-7349</strain>
    </source>
</reference>
<dbReference type="PANTHER" id="PTHR21621">
    <property type="entry name" value="RIBOSOMAL PROTEIN S6 MODIFICATION PROTEIN"/>
    <property type="match status" value="1"/>
</dbReference>
<comment type="caution">
    <text evidence="3">The sequence shown here is derived from an EMBL/GenBank/DDBJ whole genome shotgun (WGS) entry which is preliminary data.</text>
</comment>
<dbReference type="InterPro" id="IPR011761">
    <property type="entry name" value="ATP-grasp"/>
</dbReference>
<name>A0A921SMX2_9MICO</name>
<dbReference type="PANTHER" id="PTHR21621:SF0">
    <property type="entry name" value="BETA-CITRYLGLUTAMATE SYNTHASE B-RELATED"/>
    <property type="match status" value="1"/>
</dbReference>
<dbReference type="GO" id="GO:0018169">
    <property type="term" value="F:ribosomal S6-glutamic acid ligase activity"/>
    <property type="evidence" value="ECO:0007669"/>
    <property type="project" value="TreeGrafter"/>
</dbReference>
<dbReference type="GO" id="GO:0005737">
    <property type="term" value="C:cytoplasm"/>
    <property type="evidence" value="ECO:0007669"/>
    <property type="project" value="TreeGrafter"/>
</dbReference>
<dbReference type="Proteomes" id="UP000784435">
    <property type="component" value="Unassembled WGS sequence"/>
</dbReference>
<dbReference type="GO" id="GO:0046872">
    <property type="term" value="F:metal ion binding"/>
    <property type="evidence" value="ECO:0007669"/>
    <property type="project" value="InterPro"/>
</dbReference>
<dbReference type="SUPFAM" id="SSF56059">
    <property type="entry name" value="Glutathione synthetase ATP-binding domain-like"/>
    <property type="match status" value="1"/>
</dbReference>
<dbReference type="PROSITE" id="PS50975">
    <property type="entry name" value="ATP_GRASP"/>
    <property type="match status" value="1"/>
</dbReference>
<keyword evidence="1" id="KW-0547">Nucleotide-binding</keyword>
<dbReference type="EMBL" id="DYUK01000056">
    <property type="protein sequence ID" value="HJG79243.1"/>
    <property type="molecule type" value="Genomic_DNA"/>
</dbReference>
<proteinExistence type="predicted"/>
<reference evidence="3" key="1">
    <citation type="journal article" date="2021" name="PeerJ">
        <title>Extensive microbial diversity within the chicken gut microbiome revealed by metagenomics and culture.</title>
        <authorList>
            <person name="Gilroy R."/>
            <person name="Ravi A."/>
            <person name="Getino M."/>
            <person name="Pursley I."/>
            <person name="Horton D.L."/>
            <person name="Alikhan N.F."/>
            <person name="Baker D."/>
            <person name="Gharbi K."/>
            <person name="Hall N."/>
            <person name="Watson M."/>
            <person name="Adriaenssens E.M."/>
            <person name="Foster-Nyarko E."/>
            <person name="Jarju S."/>
            <person name="Secka A."/>
            <person name="Antonio M."/>
            <person name="Oren A."/>
            <person name="Chaudhuri R.R."/>
            <person name="La Ragione R."/>
            <person name="Hildebrand F."/>
            <person name="Pallen M.J."/>
        </authorList>
    </citation>
    <scope>NUCLEOTIDE SEQUENCE</scope>
    <source>
        <strain evidence="3">ChiGjej5B5-7349</strain>
    </source>
</reference>
<dbReference type="Gene3D" id="3.30.470.20">
    <property type="entry name" value="ATP-grasp fold, B domain"/>
    <property type="match status" value="2"/>
</dbReference>
<evidence type="ECO:0000256" key="1">
    <source>
        <dbReference type="PROSITE-ProRule" id="PRU00409"/>
    </source>
</evidence>
<evidence type="ECO:0000259" key="2">
    <source>
        <dbReference type="PROSITE" id="PS50975"/>
    </source>
</evidence>
<dbReference type="GO" id="GO:0009432">
    <property type="term" value="P:SOS response"/>
    <property type="evidence" value="ECO:0007669"/>
    <property type="project" value="TreeGrafter"/>
</dbReference>
<evidence type="ECO:0000313" key="3">
    <source>
        <dbReference type="EMBL" id="HJG79243.1"/>
    </source>
</evidence>